<dbReference type="EC" id="2.3.1.275" evidence="11"/>
<dbReference type="Proteomes" id="UP000247555">
    <property type="component" value="Unassembled WGS sequence"/>
</dbReference>
<keyword evidence="3" id="KW-0997">Cell inner membrane</keyword>
<dbReference type="SMART" id="SM01207">
    <property type="entry name" value="G3P_acyltransf"/>
    <property type="match status" value="1"/>
</dbReference>
<keyword evidence="7 11" id="KW-0443">Lipid metabolism</keyword>
<sequence length="201" mass="20750">MTTIAFIVAAYLIGSLSFAVIVSRVMGLADPRTFGSGNPGATNVLRTGKKAAAALTLLGDGVKGWVAVVLAQWLGPRFGLAEPEVGMVALAVMAGHIWPLFFGFRGGKGVATGVGVLAGFHPLLALGAALIWAAVAFSTKISSLAAIVASFFAPFLAFWLCGPGVYFGSTVVIALLLIQRHKKNILNLLAGTEGRIGQKAK</sequence>
<comment type="function">
    <text evidence="11">Catalyzes the transfer of an acyl group from acyl-phosphate (acyl-PO(4)) to glycerol-3-phosphate (G3P) to form lysophosphatidic acid (LPA). This enzyme utilizes acyl-phosphate as fatty acyl donor, but not acyl-CoA or acyl-ACP.</text>
</comment>
<comment type="caution">
    <text evidence="11">Lacks conserved residue(s) required for the propagation of feature annotation.</text>
</comment>
<evidence type="ECO:0000256" key="2">
    <source>
        <dbReference type="ARBA" id="ARBA00022516"/>
    </source>
</evidence>
<keyword evidence="2 11" id="KW-0444">Lipid biosynthesis</keyword>
<evidence type="ECO:0000256" key="4">
    <source>
        <dbReference type="ARBA" id="ARBA00022679"/>
    </source>
</evidence>
<evidence type="ECO:0000313" key="13">
    <source>
        <dbReference type="Proteomes" id="UP000247555"/>
    </source>
</evidence>
<evidence type="ECO:0000256" key="1">
    <source>
        <dbReference type="ARBA" id="ARBA00022475"/>
    </source>
</evidence>
<dbReference type="NCBIfam" id="TIGR00023">
    <property type="entry name" value="glycerol-3-phosphate 1-O-acyltransferase PlsY"/>
    <property type="match status" value="1"/>
</dbReference>
<accession>A0A318KDF9</accession>
<reference evidence="12 13" key="1">
    <citation type="submission" date="2018-05" db="EMBL/GenBank/DDBJ databases">
        <title>Genomic Encyclopedia of Type Strains, Phase IV (KMG-IV): sequencing the most valuable type-strain genomes for metagenomic binning, comparative biology and taxonomic classification.</title>
        <authorList>
            <person name="Goeker M."/>
        </authorList>
    </citation>
    <scope>NUCLEOTIDE SEQUENCE [LARGE SCALE GENOMIC DNA]</scope>
    <source>
        <strain evidence="12 13">DSM 29661</strain>
    </source>
</reference>
<gene>
    <name evidence="11" type="primary">plsY</name>
    <name evidence="12" type="ORF">DFR34_12632</name>
</gene>
<comment type="subunit">
    <text evidence="11">Probably interacts with PlsX.</text>
</comment>
<dbReference type="EMBL" id="QJKI01000026">
    <property type="protein sequence ID" value="PXX75259.1"/>
    <property type="molecule type" value="Genomic_DNA"/>
</dbReference>
<dbReference type="UniPathway" id="UPA00085"/>
<dbReference type="AlphaFoldDB" id="A0A318KDF9"/>
<dbReference type="HAMAP" id="MF_01043">
    <property type="entry name" value="PlsY"/>
    <property type="match status" value="1"/>
</dbReference>
<organism evidence="12 13">
    <name type="scientific">Rivihabitans pingtungensis</name>
    <dbReference type="NCBI Taxonomy" id="1054498"/>
    <lineage>
        <taxon>Bacteria</taxon>
        <taxon>Pseudomonadati</taxon>
        <taxon>Pseudomonadota</taxon>
        <taxon>Betaproteobacteria</taxon>
        <taxon>Neisseriales</taxon>
        <taxon>Aquaspirillaceae</taxon>
        <taxon>Rivihabitans</taxon>
    </lineage>
</organism>
<dbReference type="RefSeq" id="WP_110391879.1">
    <property type="nucleotide sequence ID" value="NZ_DALYFX010000206.1"/>
</dbReference>
<keyword evidence="12" id="KW-0012">Acyltransferase</keyword>
<keyword evidence="9 11" id="KW-0594">Phospholipid biosynthesis</keyword>
<evidence type="ECO:0000256" key="7">
    <source>
        <dbReference type="ARBA" id="ARBA00023098"/>
    </source>
</evidence>
<keyword evidence="6 11" id="KW-1133">Transmembrane helix</keyword>
<dbReference type="GO" id="GO:0005886">
    <property type="term" value="C:plasma membrane"/>
    <property type="evidence" value="ECO:0007669"/>
    <property type="project" value="UniProtKB-SubCell"/>
</dbReference>
<name>A0A318KDF9_9NEIS</name>
<comment type="subcellular location">
    <subcellularLocation>
        <location evidence="11">Cell membrane</location>
        <topology evidence="11">Multi-pass membrane protein</topology>
    </subcellularLocation>
</comment>
<dbReference type="OrthoDB" id="9777124at2"/>
<keyword evidence="13" id="KW-1185">Reference proteome</keyword>
<dbReference type="GO" id="GO:0008654">
    <property type="term" value="P:phospholipid biosynthetic process"/>
    <property type="evidence" value="ECO:0007669"/>
    <property type="project" value="UniProtKB-UniRule"/>
</dbReference>
<comment type="catalytic activity">
    <reaction evidence="11">
        <text>an acyl phosphate + sn-glycerol 3-phosphate = a 1-acyl-sn-glycero-3-phosphate + phosphate</text>
        <dbReference type="Rhea" id="RHEA:34075"/>
        <dbReference type="ChEBI" id="CHEBI:43474"/>
        <dbReference type="ChEBI" id="CHEBI:57597"/>
        <dbReference type="ChEBI" id="CHEBI:57970"/>
        <dbReference type="ChEBI" id="CHEBI:59918"/>
        <dbReference type="EC" id="2.3.1.275"/>
    </reaction>
</comment>
<feature type="transmembrane region" description="Helical" evidence="11">
    <location>
        <begin position="116"/>
        <end position="137"/>
    </location>
</feature>
<dbReference type="InterPro" id="IPR003811">
    <property type="entry name" value="G3P_acylTferase_PlsY"/>
</dbReference>
<keyword evidence="4 11" id="KW-0808">Transferase</keyword>
<evidence type="ECO:0000256" key="5">
    <source>
        <dbReference type="ARBA" id="ARBA00022692"/>
    </source>
</evidence>
<keyword evidence="8 11" id="KW-0472">Membrane</keyword>
<dbReference type="Pfam" id="PF02660">
    <property type="entry name" value="G3P_acyltransf"/>
    <property type="match status" value="1"/>
</dbReference>
<evidence type="ECO:0000256" key="11">
    <source>
        <dbReference type="HAMAP-Rule" id="MF_01043"/>
    </source>
</evidence>
<dbReference type="GO" id="GO:0043772">
    <property type="term" value="F:acyl-phosphate glycerol-3-phosphate acyltransferase activity"/>
    <property type="evidence" value="ECO:0007669"/>
    <property type="project" value="UniProtKB-UniRule"/>
</dbReference>
<keyword evidence="10 11" id="KW-1208">Phospholipid metabolism</keyword>
<feature type="transmembrane region" description="Helical" evidence="11">
    <location>
        <begin position="157"/>
        <end position="178"/>
    </location>
</feature>
<dbReference type="PANTHER" id="PTHR30309:SF0">
    <property type="entry name" value="GLYCEROL-3-PHOSPHATE ACYLTRANSFERASE-RELATED"/>
    <property type="match status" value="1"/>
</dbReference>
<evidence type="ECO:0000256" key="8">
    <source>
        <dbReference type="ARBA" id="ARBA00023136"/>
    </source>
</evidence>
<comment type="similarity">
    <text evidence="11">Belongs to the PlsY family.</text>
</comment>
<keyword evidence="5 11" id="KW-0812">Transmembrane</keyword>
<evidence type="ECO:0000313" key="12">
    <source>
        <dbReference type="EMBL" id="PXX75259.1"/>
    </source>
</evidence>
<evidence type="ECO:0000256" key="3">
    <source>
        <dbReference type="ARBA" id="ARBA00022519"/>
    </source>
</evidence>
<dbReference type="PANTHER" id="PTHR30309">
    <property type="entry name" value="INNER MEMBRANE PROTEIN YGIH"/>
    <property type="match status" value="1"/>
</dbReference>
<proteinExistence type="inferred from homology"/>
<keyword evidence="1 11" id="KW-1003">Cell membrane</keyword>
<comment type="pathway">
    <text evidence="11">Lipid metabolism; phospholipid metabolism.</text>
</comment>
<evidence type="ECO:0000256" key="6">
    <source>
        <dbReference type="ARBA" id="ARBA00022989"/>
    </source>
</evidence>
<feature type="transmembrane region" description="Helical" evidence="11">
    <location>
        <begin position="85"/>
        <end position="104"/>
    </location>
</feature>
<evidence type="ECO:0000256" key="10">
    <source>
        <dbReference type="ARBA" id="ARBA00023264"/>
    </source>
</evidence>
<evidence type="ECO:0000256" key="9">
    <source>
        <dbReference type="ARBA" id="ARBA00023209"/>
    </source>
</evidence>
<comment type="caution">
    <text evidence="12">The sequence shown here is derived from an EMBL/GenBank/DDBJ whole genome shotgun (WGS) entry which is preliminary data.</text>
</comment>
<protein>
    <recommendedName>
        <fullName evidence="11">Glycerol-3-phosphate acyltransferase</fullName>
    </recommendedName>
    <alternativeName>
        <fullName evidence="11">Acyl-PO4 G3P acyltransferase</fullName>
    </alternativeName>
    <alternativeName>
        <fullName evidence="11">Acyl-phosphate--glycerol-3-phosphate acyltransferase</fullName>
    </alternativeName>
    <alternativeName>
        <fullName evidence="11">G3P acyltransferase</fullName>
        <shortName evidence="11">GPAT</shortName>
        <ecNumber evidence="11">2.3.1.275</ecNumber>
    </alternativeName>
    <alternativeName>
        <fullName evidence="11">Lysophosphatidic acid synthase</fullName>
        <shortName evidence="11">LPA synthase</shortName>
    </alternativeName>
</protein>